<protein>
    <recommendedName>
        <fullName evidence="3">Chemokine interleukin-8-like domain-containing protein</fullName>
    </recommendedName>
</protein>
<evidence type="ECO:0000313" key="5">
    <source>
        <dbReference type="Proteomes" id="UP000829720"/>
    </source>
</evidence>
<dbReference type="Pfam" id="PF00048">
    <property type="entry name" value="IL8"/>
    <property type="match status" value="1"/>
</dbReference>
<name>A0A8T3E5K7_9TELE</name>
<reference evidence="4" key="1">
    <citation type="submission" date="2021-01" db="EMBL/GenBank/DDBJ databases">
        <authorList>
            <person name="Zahm M."/>
            <person name="Roques C."/>
            <person name="Cabau C."/>
            <person name="Klopp C."/>
            <person name="Donnadieu C."/>
            <person name="Jouanno E."/>
            <person name="Lampietro C."/>
            <person name="Louis A."/>
            <person name="Herpin A."/>
            <person name="Echchiki A."/>
            <person name="Berthelot C."/>
            <person name="Parey E."/>
            <person name="Roest-Crollius H."/>
            <person name="Braasch I."/>
            <person name="Postlethwait J."/>
            <person name="Bobe J."/>
            <person name="Montfort J."/>
            <person name="Bouchez O."/>
            <person name="Begum T."/>
            <person name="Mejri S."/>
            <person name="Adams A."/>
            <person name="Chen W.-J."/>
            <person name="Guiguen Y."/>
        </authorList>
    </citation>
    <scope>NUCLEOTIDE SEQUENCE</scope>
    <source>
        <tissue evidence="4">Blood</tissue>
    </source>
</reference>
<evidence type="ECO:0000256" key="1">
    <source>
        <dbReference type="ARBA" id="ARBA00022514"/>
    </source>
</evidence>
<organism evidence="4 5">
    <name type="scientific">Albula goreensis</name>
    <dbReference type="NCBI Taxonomy" id="1534307"/>
    <lineage>
        <taxon>Eukaryota</taxon>
        <taxon>Metazoa</taxon>
        <taxon>Chordata</taxon>
        <taxon>Craniata</taxon>
        <taxon>Vertebrata</taxon>
        <taxon>Euteleostomi</taxon>
        <taxon>Actinopterygii</taxon>
        <taxon>Neopterygii</taxon>
        <taxon>Teleostei</taxon>
        <taxon>Albuliformes</taxon>
        <taxon>Albulidae</taxon>
        <taxon>Albula</taxon>
    </lineage>
</organism>
<accession>A0A8T3E5K7</accession>
<dbReference type="PANTHER" id="PTHR12015">
    <property type="entry name" value="SMALL INDUCIBLE CYTOKINE A"/>
    <property type="match status" value="1"/>
</dbReference>
<dbReference type="OrthoDB" id="8934837at2759"/>
<dbReference type="EMBL" id="JAERUA010000001">
    <property type="protein sequence ID" value="KAI1904552.1"/>
    <property type="molecule type" value="Genomic_DNA"/>
</dbReference>
<keyword evidence="2" id="KW-0732">Signal</keyword>
<feature type="chain" id="PRO_5035803708" description="Chemokine interleukin-8-like domain-containing protein" evidence="2">
    <location>
        <begin position="32"/>
        <end position="97"/>
    </location>
</feature>
<proteinExistence type="predicted"/>
<dbReference type="GO" id="GO:0006955">
    <property type="term" value="P:immune response"/>
    <property type="evidence" value="ECO:0007669"/>
    <property type="project" value="InterPro"/>
</dbReference>
<feature type="signal peptide" evidence="2">
    <location>
        <begin position="1"/>
        <end position="31"/>
    </location>
</feature>
<sequence length="97" mass="10727">MYSLSKILNLKKMKAAFIFFAVLLCLHHISAQPAALHAPTDCCFVFFKGKIPSANIKTVNKIDSNCSKPGFIVTTVKNKRFCLDQTFQVEASAKGTE</sequence>
<dbReference type="Gene3D" id="2.40.50.40">
    <property type="match status" value="1"/>
</dbReference>
<dbReference type="GO" id="GO:0005615">
    <property type="term" value="C:extracellular space"/>
    <property type="evidence" value="ECO:0007669"/>
    <property type="project" value="UniProtKB-KW"/>
</dbReference>
<comment type="caution">
    <text evidence="4">The sequence shown here is derived from an EMBL/GenBank/DDBJ whole genome shotgun (WGS) entry which is preliminary data.</text>
</comment>
<keyword evidence="1" id="KW-0202">Cytokine</keyword>
<dbReference type="GO" id="GO:0008009">
    <property type="term" value="F:chemokine activity"/>
    <property type="evidence" value="ECO:0007669"/>
    <property type="project" value="InterPro"/>
</dbReference>
<dbReference type="SUPFAM" id="SSF54117">
    <property type="entry name" value="Interleukin 8-like chemokines"/>
    <property type="match status" value="1"/>
</dbReference>
<gene>
    <name evidence="4" type="ORF">AGOR_G00006810</name>
</gene>
<dbReference type="Proteomes" id="UP000829720">
    <property type="component" value="Unassembled WGS sequence"/>
</dbReference>
<keyword evidence="5" id="KW-1185">Reference proteome</keyword>
<evidence type="ECO:0000259" key="3">
    <source>
        <dbReference type="SMART" id="SM00199"/>
    </source>
</evidence>
<evidence type="ECO:0000313" key="4">
    <source>
        <dbReference type="EMBL" id="KAI1904552.1"/>
    </source>
</evidence>
<dbReference type="InterPro" id="IPR039809">
    <property type="entry name" value="Chemokine_b/g/d"/>
</dbReference>
<dbReference type="AlphaFoldDB" id="A0A8T3E5K7"/>
<dbReference type="InterPro" id="IPR001811">
    <property type="entry name" value="Chemokine_IL8-like_dom"/>
</dbReference>
<evidence type="ECO:0000256" key="2">
    <source>
        <dbReference type="SAM" id="SignalP"/>
    </source>
</evidence>
<feature type="domain" description="Chemokine interleukin-8-like" evidence="3">
    <location>
        <begin position="39"/>
        <end position="96"/>
    </location>
</feature>
<dbReference type="InterPro" id="IPR036048">
    <property type="entry name" value="Interleukin_8-like_sf"/>
</dbReference>
<dbReference type="SMART" id="SM00199">
    <property type="entry name" value="SCY"/>
    <property type="match status" value="1"/>
</dbReference>